<evidence type="ECO:0000256" key="3">
    <source>
        <dbReference type="ARBA" id="ARBA00022483"/>
    </source>
</evidence>
<dbReference type="eggNOG" id="KOG2176">
    <property type="taxonomic scope" value="Eukaryota"/>
</dbReference>
<evidence type="ECO:0000256" key="5">
    <source>
        <dbReference type="PIRNR" id="PIRNR025007"/>
    </source>
</evidence>
<feature type="region of interest" description="Disordered" evidence="7">
    <location>
        <begin position="1"/>
        <end position="27"/>
    </location>
</feature>
<dbReference type="EMBL" id="FM992691">
    <property type="protein sequence ID" value="CAX42271.1"/>
    <property type="molecule type" value="Genomic_DNA"/>
</dbReference>
<dbReference type="PANTHER" id="PTHR12702">
    <property type="entry name" value="SEC15"/>
    <property type="match status" value="1"/>
</dbReference>
<feature type="coiled-coil region" evidence="6">
    <location>
        <begin position="78"/>
        <end position="123"/>
    </location>
</feature>
<protein>
    <recommendedName>
        <fullName evidence="5">Exocyst complex component SEC15</fullName>
    </recommendedName>
</protein>
<dbReference type="Gene3D" id="1.20.58.670">
    <property type="entry name" value="Dsl1p vesicle tethering complex, Tip20p subunit, domain D"/>
    <property type="match status" value="1"/>
</dbReference>
<evidence type="ECO:0000256" key="2">
    <source>
        <dbReference type="ARBA" id="ARBA00022448"/>
    </source>
</evidence>
<feature type="domain" description="Exocyst complex subunit EXOC6/Sec15 C-terminal" evidence="8">
    <location>
        <begin position="442"/>
        <end position="818"/>
    </location>
</feature>
<feature type="compositionally biased region" description="Polar residues" evidence="7">
    <location>
        <begin position="881"/>
        <end position="893"/>
    </location>
</feature>
<dbReference type="CGD" id="CAL0000168719">
    <property type="gene designation" value="Cd36_43960"/>
</dbReference>
<dbReference type="OrthoDB" id="10267033at2759"/>
<dbReference type="InterPro" id="IPR042044">
    <property type="entry name" value="EXOC6PINT-1/Sec15/Tip20_C_dom2"/>
</dbReference>
<evidence type="ECO:0000256" key="1">
    <source>
        <dbReference type="ARBA" id="ARBA00007944"/>
    </source>
</evidence>
<dbReference type="RefSeq" id="XP_002420053.1">
    <property type="nucleotide sequence ID" value="XM_002420008.1"/>
</dbReference>
<dbReference type="InterPro" id="IPR048359">
    <property type="entry name" value="EXOC6_Sec15_N"/>
</dbReference>
<dbReference type="GeneID" id="8047889"/>
<dbReference type="GO" id="GO:0006886">
    <property type="term" value="P:intracellular protein transport"/>
    <property type="evidence" value="ECO:0007669"/>
    <property type="project" value="InterPro"/>
</dbReference>
<proteinExistence type="inferred from homology"/>
<dbReference type="InterPro" id="IPR007225">
    <property type="entry name" value="EXOC6/Sec15"/>
</dbReference>
<evidence type="ECO:0000259" key="8">
    <source>
        <dbReference type="Pfam" id="PF04091"/>
    </source>
</evidence>
<gene>
    <name evidence="10" type="ordered locus">Cd36_43960</name>
    <name evidence="11" type="ORF">CD36_43960</name>
</gene>
<dbReference type="Gene3D" id="1.10.357.30">
    <property type="entry name" value="Exocyst complex subunit Sec15 C-terminal domain, N-terminal subdomain"/>
    <property type="match status" value="1"/>
</dbReference>
<dbReference type="Pfam" id="PF04091">
    <property type="entry name" value="Sec15_C"/>
    <property type="match status" value="1"/>
</dbReference>
<keyword evidence="4 6" id="KW-0175">Coiled coil</keyword>
<feature type="domain" description="Exocyst complex component EXOC6/Sec15 N-terminal" evidence="9">
    <location>
        <begin position="80"/>
        <end position="247"/>
    </location>
</feature>
<feature type="compositionally biased region" description="Polar residues" evidence="7">
    <location>
        <begin position="845"/>
        <end position="867"/>
    </location>
</feature>
<evidence type="ECO:0000256" key="6">
    <source>
        <dbReference type="SAM" id="Coils"/>
    </source>
</evidence>
<sequence>MPSTQTRDSKTGTSLNGKYTKQVQNKSNGPVVDSLQLENLLLRDEDIFQTTLNSEDYLESLAPIMKDAIKSNGLSELLVKLNEIVKSKDEELNQASMESMDEINTCINTIDNIHKEANELNKQFVQVSSSLNKSAYELMSKKKNYVKYKDVCERINETQVVLNECIQVLELMNKILELIRQTKYFSALKLIDEIINIHIQKVEDFSFAKKIVDSIPHLTKMVKDESFENLCKWLSINLERKLQDIASGLYNNLDDLQNNWSNIKKENGPTFLPYKINSPVELALRNPELNYNVFEDASLQINLNAVYDAVLVYQTLQELDTLSSAYHKEWMSKYSRIIYPITTASVSKKDVVFDNNELYEYLRKIAALFVTDKQLNLITKFQLRSNTQADELWLSYMTKLKPVLIQLLKHHNFTSIQELGSFKTIVGEFLQIMDNHDYDISELYEVMMMIFKSYYAPLTVQTFRKQFVASIQSDRYRPLTVTDEADYTAIMQNVWYKDDATFSPAYVKSFPVTFPFSEDYVHYCIQVRRLLKDVLRFIGDYYNYEIGELTNTIVNNIIEVVLSDEKGYGIAYEIEEFITKNENNKEITAQTYTNLEYYLFSLYEIGKLVNRELRKHTGMGVHNIDANDTFTLRAVETFNKLKKHAEETVFKMVDNKINELLDMVEYDEYLPVEKNDEANFAIKDFALFLENLFTSIFNNLPSQLRTLGLFRAYDFVSEYFLNVLKDANVYNRIFVANFDLDIQYLEASLRNLHGFKEEGDDANGNGGNVALESTFTELRQCIDLLKLEDYEEFINDSSFRMRRFDRVKYEDGINLIKKMQGNESQQQQPSVSTVSERGTIGGIIPNSSSTRSFVNMLSNLSTDDPGNTSSGSIESTSTTSKLAQFTTRFKQNK</sequence>
<feature type="compositionally biased region" description="Low complexity" evidence="7">
    <location>
        <begin position="868"/>
        <end position="880"/>
    </location>
</feature>
<evidence type="ECO:0000259" key="9">
    <source>
        <dbReference type="Pfam" id="PF20651"/>
    </source>
</evidence>
<evidence type="ECO:0000313" key="10">
    <source>
        <dbReference type="CGD" id="CAL0000168719"/>
    </source>
</evidence>
<dbReference type="GO" id="GO:0016020">
    <property type="term" value="C:membrane"/>
    <property type="evidence" value="ECO:0007669"/>
    <property type="project" value="TreeGrafter"/>
</dbReference>
<accession>B9WG99</accession>
<evidence type="ECO:0000256" key="7">
    <source>
        <dbReference type="SAM" id="MobiDB-lite"/>
    </source>
</evidence>
<dbReference type="GO" id="GO:0090522">
    <property type="term" value="P:vesicle tethering involved in exocytosis"/>
    <property type="evidence" value="ECO:0007669"/>
    <property type="project" value="UniProtKB-UniRule"/>
</dbReference>
<dbReference type="Pfam" id="PF20651">
    <property type="entry name" value="EXOC6_Sec15_N"/>
    <property type="match status" value="1"/>
</dbReference>
<comment type="similarity">
    <text evidence="1 5">Belongs to the SEC15 family.</text>
</comment>
<dbReference type="VEuPathDB" id="FungiDB:CD36_43960"/>
<keyword evidence="3 5" id="KW-0268">Exocytosis</keyword>
<feature type="region of interest" description="Disordered" evidence="7">
    <location>
        <begin position="820"/>
        <end position="893"/>
    </location>
</feature>
<dbReference type="InterPro" id="IPR046361">
    <property type="entry name" value="EXOC6/Sec15_C"/>
</dbReference>
<keyword evidence="12" id="KW-1185">Reference proteome</keyword>
<name>B9WG99_CANDC</name>
<dbReference type="GO" id="GO:0000145">
    <property type="term" value="C:exocyst"/>
    <property type="evidence" value="ECO:0007669"/>
    <property type="project" value="UniProtKB-UniRule"/>
</dbReference>
<comment type="function">
    <text evidence="5">Component of the exocyst complex involved in the docking of exocytic vesicles with fusion sites on the plasma membrane.</text>
</comment>
<dbReference type="InterPro" id="IPR042045">
    <property type="entry name" value="EXOC6/Sec15_C_dom1"/>
</dbReference>
<dbReference type="GO" id="GO:0006893">
    <property type="term" value="P:Golgi to plasma membrane transport"/>
    <property type="evidence" value="ECO:0007669"/>
    <property type="project" value="TreeGrafter"/>
</dbReference>
<evidence type="ECO:0000313" key="11">
    <source>
        <dbReference type="EMBL" id="CAX42271.1"/>
    </source>
</evidence>
<feature type="compositionally biased region" description="Low complexity" evidence="7">
    <location>
        <begin position="824"/>
        <end position="835"/>
    </location>
</feature>
<dbReference type="PANTHER" id="PTHR12702:SF0">
    <property type="entry name" value="EXOCYST COMPLEX COMPONENT 6"/>
    <property type="match status" value="1"/>
</dbReference>
<organism evidence="11 12">
    <name type="scientific">Candida dubliniensis (strain CD36 / ATCC MYA-646 / CBS 7987 / NCPF 3949 / NRRL Y-17841)</name>
    <name type="common">Yeast</name>
    <dbReference type="NCBI Taxonomy" id="573826"/>
    <lineage>
        <taxon>Eukaryota</taxon>
        <taxon>Fungi</taxon>
        <taxon>Dikarya</taxon>
        <taxon>Ascomycota</taxon>
        <taxon>Saccharomycotina</taxon>
        <taxon>Pichiomycetes</taxon>
        <taxon>Debaryomycetaceae</taxon>
        <taxon>Candida/Lodderomyces clade</taxon>
        <taxon>Candida</taxon>
    </lineage>
</organism>
<dbReference type="HOGENOM" id="CLU_009437_1_0_1"/>
<dbReference type="PIRSF" id="PIRSF025007">
    <property type="entry name" value="Sec15"/>
    <property type="match status" value="1"/>
</dbReference>
<evidence type="ECO:0000313" key="12">
    <source>
        <dbReference type="Proteomes" id="UP000002605"/>
    </source>
</evidence>
<dbReference type="Proteomes" id="UP000002605">
    <property type="component" value="Chromosome 4"/>
</dbReference>
<evidence type="ECO:0000256" key="4">
    <source>
        <dbReference type="ARBA" id="ARBA00023054"/>
    </source>
</evidence>
<reference evidence="11 12" key="1">
    <citation type="journal article" date="2009" name="Genome Res.">
        <title>Comparative genomics of the fungal pathogens Candida dubliniensis and Candida albicans.</title>
        <authorList>
            <person name="Jackson A.P."/>
            <person name="Gamble J.A."/>
            <person name="Yeomans T."/>
            <person name="Moran G.P."/>
            <person name="Saunders D."/>
            <person name="Harris D."/>
            <person name="Aslett M."/>
            <person name="Barrell J.F."/>
            <person name="Butler G."/>
            <person name="Citiulo F."/>
            <person name="Coleman D.C."/>
            <person name="de Groot P.W.J."/>
            <person name="Goodwin T.J."/>
            <person name="Quail M.A."/>
            <person name="McQuillan J."/>
            <person name="Munro C.A."/>
            <person name="Pain A."/>
            <person name="Poulter R.T."/>
            <person name="Rajandream M.A."/>
            <person name="Renauld H."/>
            <person name="Spiering M.J."/>
            <person name="Tivey A."/>
            <person name="Gow N.A.R."/>
            <person name="Barrell B."/>
            <person name="Sullivan D.J."/>
            <person name="Berriman M."/>
        </authorList>
    </citation>
    <scope>NUCLEOTIDE SEQUENCE [LARGE SCALE GENOMIC DNA]</scope>
    <source>
        <strain evidence="12">CD36 / ATCC MYA-646 / CBS 7987 / NCPF 3949 / NRRL Y-17841</strain>
    </source>
</reference>
<dbReference type="AlphaFoldDB" id="B9WG99"/>
<dbReference type="KEGG" id="cdu:CD36_43960"/>
<keyword evidence="2 5" id="KW-0813">Transport</keyword>